<keyword evidence="1 4" id="KW-0436">Ligase</keyword>
<dbReference type="EMBL" id="JARTOI010000022">
    <property type="protein sequence ID" value="MDK5171569.1"/>
    <property type="molecule type" value="Genomic_DNA"/>
</dbReference>
<evidence type="ECO:0000313" key="7">
    <source>
        <dbReference type="Proteomes" id="UP001173597"/>
    </source>
</evidence>
<accession>A0AAW6X1K5</accession>
<sequence>MPLTFKRSERLSIGTEIELQLVDDERYDLTDRADRADRVVSAVGDRRRVKHELTKSMVELNSSVHRDLDELHAELRALTETVRRSAQRQSCDVCGGGRHLSNDWRKQVISDSARYRQLASRFGYLSKLACVFGQHIHLGVNDGDEAMYLCHALTPYFPQLIALSASSPLYQGVDTHFASSRFSAQNSFPNYGCLEHIYSWCEFNAYYERLNAAGVIENVKDIYWDARPKPELGTVEIRICDTPLRLSHAVRLVGYCRLLADFLLRRRTPIAPEYDAFTHYNKINAYRSGFAAEYVDSATLRRSSLTAHILHTLEALSSCAERQEDRAVLQAIERHVRQGISDSEHIRQMLHNGLPQAQVIKRLCDELLQPAS</sequence>
<dbReference type="PANTHER" id="PTHR36510">
    <property type="entry name" value="GLUTAMATE--CYSTEINE LIGASE 2-RELATED"/>
    <property type="match status" value="1"/>
</dbReference>
<dbReference type="InterPro" id="IPR006336">
    <property type="entry name" value="GCS2"/>
</dbReference>
<dbReference type="EMBL" id="JARTLO010000002">
    <property type="protein sequence ID" value="MDK4764876.1"/>
    <property type="molecule type" value="Genomic_DNA"/>
</dbReference>
<dbReference type="GO" id="GO:0005524">
    <property type="term" value="F:ATP binding"/>
    <property type="evidence" value="ECO:0007669"/>
    <property type="project" value="UniProtKB-KW"/>
</dbReference>
<comment type="subunit">
    <text evidence="4">Homodimer.</text>
</comment>
<keyword evidence="2 4" id="KW-0547">Nucleotide-binding</keyword>
<evidence type="ECO:0000313" key="5">
    <source>
        <dbReference type="EMBL" id="MDK4764876.1"/>
    </source>
</evidence>
<evidence type="ECO:0000256" key="1">
    <source>
        <dbReference type="ARBA" id="ARBA00022598"/>
    </source>
</evidence>
<evidence type="ECO:0000313" key="8">
    <source>
        <dbReference type="Proteomes" id="UP001174748"/>
    </source>
</evidence>
<comment type="similarity">
    <text evidence="4">Belongs to the glutamate--cysteine ligase type 2 family. YbdK subfamily.</text>
</comment>
<dbReference type="AlphaFoldDB" id="A0AAW6X1K5"/>
<dbReference type="GO" id="GO:0042398">
    <property type="term" value="P:modified amino acid biosynthetic process"/>
    <property type="evidence" value="ECO:0007669"/>
    <property type="project" value="InterPro"/>
</dbReference>
<dbReference type="EC" id="6.3.2.2" evidence="4"/>
<organism evidence="5 7">
    <name type="scientific">Serratia nevei</name>
    <dbReference type="NCBI Taxonomy" id="2703794"/>
    <lineage>
        <taxon>Bacteria</taxon>
        <taxon>Pseudomonadati</taxon>
        <taxon>Pseudomonadota</taxon>
        <taxon>Gammaproteobacteria</taxon>
        <taxon>Enterobacterales</taxon>
        <taxon>Yersiniaceae</taxon>
        <taxon>Serratia</taxon>
    </lineage>
</organism>
<keyword evidence="8" id="KW-1185">Reference proteome</keyword>
<dbReference type="Pfam" id="PF04107">
    <property type="entry name" value="GCS2"/>
    <property type="match status" value="1"/>
</dbReference>
<dbReference type="Gene3D" id="3.30.590.20">
    <property type="match status" value="1"/>
</dbReference>
<dbReference type="Proteomes" id="UP001173597">
    <property type="component" value="Unassembled WGS sequence"/>
</dbReference>
<evidence type="ECO:0000256" key="4">
    <source>
        <dbReference type="HAMAP-Rule" id="MF_01609"/>
    </source>
</evidence>
<evidence type="ECO:0000256" key="3">
    <source>
        <dbReference type="ARBA" id="ARBA00022840"/>
    </source>
</evidence>
<gene>
    <name evidence="5" type="ORF">P9854_03495</name>
    <name evidence="6" type="ORF">P9921_13955</name>
</gene>
<name>A0AAW6X1K5_9GAMM</name>
<dbReference type="InterPro" id="IPR014746">
    <property type="entry name" value="Gln_synth/guanido_kin_cat_dom"/>
</dbReference>
<dbReference type="Proteomes" id="UP001174748">
    <property type="component" value="Unassembled WGS sequence"/>
</dbReference>
<dbReference type="InterPro" id="IPR050141">
    <property type="entry name" value="GCL_type2/YbdK_subfam"/>
</dbReference>
<keyword evidence="3 4" id="KW-0067">ATP-binding</keyword>
<dbReference type="GO" id="GO:0004357">
    <property type="term" value="F:glutamate-cysteine ligase activity"/>
    <property type="evidence" value="ECO:0007669"/>
    <property type="project" value="UniProtKB-EC"/>
</dbReference>
<reference evidence="5" key="1">
    <citation type="submission" date="2023-01" db="EMBL/GenBank/DDBJ databases">
        <title>Genomic dissection of endemic carbapenem resistance: metallo-beta-lactamase gene dissemination through clonal, plasmid and integron transfer pathways.</title>
        <authorList>
            <person name="Macesic N."/>
        </authorList>
    </citation>
    <scope>NUCLEOTIDE SEQUENCE</scope>
    <source>
        <strain evidence="6">CPO382</strain>
        <strain evidence="5">CPO573</strain>
    </source>
</reference>
<dbReference type="PANTHER" id="PTHR36510:SF1">
    <property type="entry name" value="GLUTAMATE--CYSTEINE LIGASE 2-RELATED"/>
    <property type="match status" value="1"/>
</dbReference>
<dbReference type="InterPro" id="IPR011793">
    <property type="entry name" value="YbdK"/>
</dbReference>
<comment type="caution">
    <text evidence="5">The sequence shown here is derived from an EMBL/GenBank/DDBJ whole genome shotgun (WGS) entry which is preliminary data.</text>
</comment>
<evidence type="ECO:0000313" key="6">
    <source>
        <dbReference type="EMBL" id="MDK5171569.1"/>
    </source>
</evidence>
<dbReference type="SUPFAM" id="SSF55931">
    <property type="entry name" value="Glutamine synthetase/guanido kinase"/>
    <property type="match status" value="1"/>
</dbReference>
<comment type="catalytic activity">
    <reaction evidence="4">
        <text>L-cysteine + L-glutamate + ATP = gamma-L-glutamyl-L-cysteine + ADP + phosphate + H(+)</text>
        <dbReference type="Rhea" id="RHEA:13285"/>
        <dbReference type="ChEBI" id="CHEBI:15378"/>
        <dbReference type="ChEBI" id="CHEBI:29985"/>
        <dbReference type="ChEBI" id="CHEBI:30616"/>
        <dbReference type="ChEBI" id="CHEBI:35235"/>
        <dbReference type="ChEBI" id="CHEBI:43474"/>
        <dbReference type="ChEBI" id="CHEBI:58173"/>
        <dbReference type="ChEBI" id="CHEBI:456216"/>
        <dbReference type="EC" id="6.3.2.2"/>
    </reaction>
</comment>
<dbReference type="HAMAP" id="MF_01609">
    <property type="entry name" value="Glu_cys_ligase_2"/>
    <property type="match status" value="1"/>
</dbReference>
<evidence type="ECO:0000256" key="2">
    <source>
        <dbReference type="ARBA" id="ARBA00022741"/>
    </source>
</evidence>
<proteinExistence type="inferred from homology"/>
<dbReference type="NCBIfam" id="TIGR02050">
    <property type="entry name" value="gshA_cyan_rel"/>
    <property type="match status" value="1"/>
</dbReference>
<dbReference type="RefSeq" id="WP_055312252.1">
    <property type="nucleotide sequence ID" value="NZ_JARTLO010000002.1"/>
</dbReference>
<comment type="function">
    <text evidence="4">ATP-dependent carboxylate-amine ligase which exhibits weak glutamate--cysteine ligase activity.</text>
</comment>
<protein>
    <recommendedName>
        <fullName evidence="4">Putative glutamate--cysteine ligase 2</fullName>
        <ecNumber evidence="4">6.3.2.2</ecNumber>
    </recommendedName>
    <alternativeName>
        <fullName evidence="4">Gamma-glutamylcysteine synthetase 2</fullName>
        <shortName evidence="4">GCS 2</shortName>
        <shortName evidence="4">Gamma-GCS 2</shortName>
    </alternativeName>
</protein>